<dbReference type="GO" id="GO:0043161">
    <property type="term" value="P:proteasome-mediated ubiquitin-dependent protein catabolic process"/>
    <property type="evidence" value="ECO:0007669"/>
    <property type="project" value="TreeGrafter"/>
</dbReference>
<evidence type="ECO:0000313" key="2">
    <source>
        <dbReference type="EMBL" id="OIQ63855.1"/>
    </source>
</evidence>
<dbReference type="AlphaFoldDB" id="A0A1J5P7T3"/>
<dbReference type="Pfam" id="PF17170">
    <property type="entry name" value="DUF5128"/>
    <property type="match status" value="1"/>
</dbReference>
<accession>A0A1J5P7T3</accession>
<dbReference type="InterPro" id="IPR050952">
    <property type="entry name" value="TRIM-NHL_E3_ligases"/>
</dbReference>
<dbReference type="GO" id="GO:0061630">
    <property type="term" value="F:ubiquitin protein ligase activity"/>
    <property type="evidence" value="ECO:0007669"/>
    <property type="project" value="TreeGrafter"/>
</dbReference>
<protein>
    <submittedName>
        <fullName evidence="2">NHL repeat protein</fullName>
    </submittedName>
</protein>
<dbReference type="InterPro" id="IPR001258">
    <property type="entry name" value="NHL_repeat"/>
</dbReference>
<sequence>MAVVNALDSAVGLFDLVQHKFSKIGLAQTGGLQAPLGLSVDADGNWFVADGQTGFIVVFNAQGQRLRRIGGPQWFARLTNVTVDPHRSRVYGLDQGERQSRVRVFNSVDGRHLFDFGGPGDGPGQFNLPQDLAVGKAGRLYVVDSGNYRVQMFDPAGKFVGSFGEAGKRPGQFGRPKEIAVDAAGRVYVVDASHGNIQVFDADGGYLYFIGTRGDQGAAATYMLPTGIAIDVDGRLYVADQGYRKFDIYRPLPDSGAGSRPATAAAISN</sequence>
<proteinExistence type="predicted"/>
<comment type="caution">
    <text evidence="2">The sequence shown here is derived from an EMBL/GenBank/DDBJ whole genome shotgun (WGS) entry which is preliminary data.</text>
</comment>
<name>A0A1J5P7T3_9ZZZZ</name>
<dbReference type="GO" id="GO:0008270">
    <property type="term" value="F:zinc ion binding"/>
    <property type="evidence" value="ECO:0007669"/>
    <property type="project" value="UniProtKB-KW"/>
</dbReference>
<dbReference type="SUPFAM" id="SSF101898">
    <property type="entry name" value="NHL repeat"/>
    <property type="match status" value="1"/>
</dbReference>
<reference evidence="2" key="1">
    <citation type="submission" date="2016-10" db="EMBL/GenBank/DDBJ databases">
        <title>Sequence of Gallionella enrichment culture.</title>
        <authorList>
            <person name="Poehlein A."/>
            <person name="Muehling M."/>
            <person name="Daniel R."/>
        </authorList>
    </citation>
    <scope>NUCLEOTIDE SEQUENCE</scope>
</reference>
<dbReference type="Pfam" id="PF01436">
    <property type="entry name" value="NHL"/>
    <property type="match status" value="1"/>
</dbReference>
<dbReference type="InterPro" id="IPR011042">
    <property type="entry name" value="6-blade_b-propeller_TolB-like"/>
</dbReference>
<dbReference type="GO" id="GO:0000209">
    <property type="term" value="P:protein polyubiquitination"/>
    <property type="evidence" value="ECO:0007669"/>
    <property type="project" value="TreeGrafter"/>
</dbReference>
<dbReference type="PROSITE" id="PS51125">
    <property type="entry name" value="NHL"/>
    <property type="match status" value="2"/>
</dbReference>
<dbReference type="EMBL" id="MLJW01008637">
    <property type="protein sequence ID" value="OIQ63855.1"/>
    <property type="molecule type" value="Genomic_DNA"/>
</dbReference>
<evidence type="ECO:0000256" key="1">
    <source>
        <dbReference type="ARBA" id="ARBA00022737"/>
    </source>
</evidence>
<organism evidence="2">
    <name type="scientific">mine drainage metagenome</name>
    <dbReference type="NCBI Taxonomy" id="410659"/>
    <lineage>
        <taxon>unclassified sequences</taxon>
        <taxon>metagenomes</taxon>
        <taxon>ecological metagenomes</taxon>
    </lineage>
</organism>
<dbReference type="Gene3D" id="2.120.10.30">
    <property type="entry name" value="TolB, C-terminal domain"/>
    <property type="match status" value="2"/>
</dbReference>
<keyword evidence="1" id="KW-0677">Repeat</keyword>
<dbReference type="PANTHER" id="PTHR24104:SF25">
    <property type="entry name" value="PROTEIN LIN-41"/>
    <property type="match status" value="1"/>
</dbReference>
<gene>
    <name evidence="2" type="ORF">GALL_546010</name>
</gene>
<dbReference type="PANTHER" id="PTHR24104">
    <property type="entry name" value="E3 UBIQUITIN-PROTEIN LIGASE NHLRC1-RELATED"/>
    <property type="match status" value="1"/>
</dbReference>